<evidence type="ECO:0000256" key="5">
    <source>
        <dbReference type="SAM" id="MobiDB-lite"/>
    </source>
</evidence>
<evidence type="ECO:0000256" key="4">
    <source>
        <dbReference type="ARBA" id="ARBA00023136"/>
    </source>
</evidence>
<feature type="transmembrane region" description="Helical" evidence="6">
    <location>
        <begin position="619"/>
        <end position="636"/>
    </location>
</feature>
<dbReference type="Gene3D" id="1.10.630.10">
    <property type="entry name" value="Cytochrome P450"/>
    <property type="match status" value="1"/>
</dbReference>
<dbReference type="PANTHER" id="PTHR47804:SF1">
    <property type="entry name" value="DUF2421 DOMAIN-CONTAINING PROTEIN"/>
    <property type="match status" value="1"/>
</dbReference>
<evidence type="ECO:0000259" key="8">
    <source>
        <dbReference type="Pfam" id="PF13515"/>
    </source>
</evidence>
<dbReference type="InterPro" id="IPR049453">
    <property type="entry name" value="Memb_transporter_dom"/>
</dbReference>
<dbReference type="EMBL" id="LUEZ02000122">
    <property type="protein sequence ID" value="RDB16850.1"/>
    <property type="molecule type" value="Genomic_DNA"/>
</dbReference>
<dbReference type="Pfam" id="PF00067">
    <property type="entry name" value="p450"/>
    <property type="match status" value="1"/>
</dbReference>
<feature type="domain" description="DUF2421" evidence="7">
    <location>
        <begin position="1386"/>
        <end position="1495"/>
    </location>
</feature>
<dbReference type="GO" id="GO:0004497">
    <property type="term" value="F:monooxygenase activity"/>
    <property type="evidence" value="ECO:0007669"/>
    <property type="project" value="InterPro"/>
</dbReference>
<feature type="transmembrane region" description="Helical" evidence="6">
    <location>
        <begin position="683"/>
        <end position="701"/>
    </location>
</feature>
<dbReference type="PANTHER" id="PTHR47804">
    <property type="entry name" value="60S RIBOSOMAL PROTEIN L19"/>
    <property type="match status" value="1"/>
</dbReference>
<dbReference type="SUPFAM" id="SSF48264">
    <property type="entry name" value="Cytochrome P450"/>
    <property type="match status" value="1"/>
</dbReference>
<feature type="transmembrane region" description="Helical" evidence="6">
    <location>
        <begin position="731"/>
        <end position="754"/>
    </location>
</feature>
<dbReference type="InterPro" id="IPR001128">
    <property type="entry name" value="Cyt_P450"/>
</dbReference>
<gene>
    <name evidence="9" type="ORF">Hypma_002465</name>
</gene>
<feature type="transmembrane region" description="Helical" evidence="6">
    <location>
        <begin position="589"/>
        <end position="607"/>
    </location>
</feature>
<organism evidence="9 10">
    <name type="scientific">Hypsizygus marmoreus</name>
    <name type="common">White beech mushroom</name>
    <name type="synonym">Agaricus marmoreus</name>
    <dbReference type="NCBI Taxonomy" id="39966"/>
    <lineage>
        <taxon>Eukaryota</taxon>
        <taxon>Fungi</taxon>
        <taxon>Dikarya</taxon>
        <taxon>Basidiomycota</taxon>
        <taxon>Agaricomycotina</taxon>
        <taxon>Agaricomycetes</taxon>
        <taxon>Agaricomycetidae</taxon>
        <taxon>Agaricales</taxon>
        <taxon>Tricholomatineae</taxon>
        <taxon>Lyophyllaceae</taxon>
        <taxon>Hypsizygus</taxon>
    </lineage>
</organism>
<feature type="region of interest" description="Disordered" evidence="5">
    <location>
        <begin position="396"/>
        <end position="418"/>
    </location>
</feature>
<evidence type="ECO:0000259" key="7">
    <source>
        <dbReference type="Pfam" id="PF10334"/>
    </source>
</evidence>
<protein>
    <submittedName>
        <fullName evidence="9">Uncharacterized protein</fullName>
    </submittedName>
</protein>
<evidence type="ECO:0000256" key="3">
    <source>
        <dbReference type="ARBA" id="ARBA00022989"/>
    </source>
</evidence>
<feature type="transmembrane region" description="Helical" evidence="6">
    <location>
        <begin position="1195"/>
        <end position="1216"/>
    </location>
</feature>
<dbReference type="InParanoid" id="A0A369J6R4"/>
<reference evidence="9" key="1">
    <citation type="submission" date="2018-04" db="EMBL/GenBank/DDBJ databases">
        <title>Whole genome sequencing of Hypsizygus marmoreus.</title>
        <authorList>
            <person name="Choi I.-G."/>
            <person name="Min B."/>
            <person name="Kim J.-G."/>
            <person name="Kim S."/>
            <person name="Oh Y.-L."/>
            <person name="Kong W.-S."/>
            <person name="Park H."/>
            <person name="Jeong J."/>
            <person name="Song E.-S."/>
        </authorList>
    </citation>
    <scope>NUCLEOTIDE SEQUENCE [LARGE SCALE GENOMIC DNA]</scope>
    <source>
        <strain evidence="9">51987-8</strain>
    </source>
</reference>
<dbReference type="GO" id="GO:0005506">
    <property type="term" value="F:iron ion binding"/>
    <property type="evidence" value="ECO:0007669"/>
    <property type="project" value="InterPro"/>
</dbReference>
<evidence type="ECO:0000256" key="1">
    <source>
        <dbReference type="ARBA" id="ARBA00004141"/>
    </source>
</evidence>
<feature type="transmembrane region" description="Helical" evidence="6">
    <location>
        <begin position="648"/>
        <end position="671"/>
    </location>
</feature>
<dbReference type="Pfam" id="PF13515">
    <property type="entry name" value="FUSC_2"/>
    <property type="match status" value="1"/>
</dbReference>
<evidence type="ECO:0000313" key="9">
    <source>
        <dbReference type="EMBL" id="RDB16850.1"/>
    </source>
</evidence>
<feature type="transmembrane region" description="Helical" evidence="6">
    <location>
        <begin position="1294"/>
        <end position="1320"/>
    </location>
</feature>
<proteinExistence type="predicted"/>
<evidence type="ECO:0000256" key="6">
    <source>
        <dbReference type="SAM" id="Phobius"/>
    </source>
</evidence>
<feature type="compositionally biased region" description="Acidic residues" evidence="5">
    <location>
        <begin position="539"/>
        <end position="551"/>
    </location>
</feature>
<feature type="transmembrane region" description="Helical" evidence="6">
    <location>
        <begin position="1244"/>
        <end position="1262"/>
    </location>
</feature>
<dbReference type="GO" id="GO:0016705">
    <property type="term" value="F:oxidoreductase activity, acting on paired donors, with incorporation or reduction of molecular oxygen"/>
    <property type="evidence" value="ECO:0007669"/>
    <property type="project" value="InterPro"/>
</dbReference>
<evidence type="ECO:0000313" key="10">
    <source>
        <dbReference type="Proteomes" id="UP000076154"/>
    </source>
</evidence>
<feature type="transmembrane region" description="Helical" evidence="6">
    <location>
        <begin position="708"/>
        <end position="725"/>
    </location>
</feature>
<dbReference type="Pfam" id="PF10334">
    <property type="entry name" value="BRE4"/>
    <property type="match status" value="1"/>
</dbReference>
<comment type="subcellular location">
    <subcellularLocation>
        <location evidence="1">Membrane</location>
        <topology evidence="1">Multi-pass membrane protein</topology>
    </subcellularLocation>
</comment>
<feature type="transmembrane region" description="Helical" evidence="6">
    <location>
        <begin position="1166"/>
        <end position="1183"/>
    </location>
</feature>
<feature type="transmembrane region" description="Helical" evidence="6">
    <location>
        <begin position="1221"/>
        <end position="1238"/>
    </location>
</feature>
<keyword evidence="3 6" id="KW-1133">Transmembrane helix</keyword>
<sequence length="1580" mass="176393">MGHLPWLAEYYIRIPAVANAFILFINFALERVKQRYTEGPAHKDLFYHLMDEAGLEDTPPNLDQVANDGELAIVAGSDTVSPALSNLFWLLLCNPIACARLEDEIDAAKVSVGDVAAQAQLPYLNAAMNETMRLFPALLSGSTRAPLVGGDGHWIGPHFLPDGTTANVHTYTLQRDKRNFSPLPEKFLPERWLSREQQDLLEPSIFGDRTQVVHNTTAFIPFSYGPADCIGKRLAMQEMRMAVVGIMQRLKFCFPSGFDQESWEAEMPNCAHHQHSQIPEIEVLPHAGINVGLGELFKPNSHHILPAKLLVVGVSDSPPCRFCALFVIATGIMSTDDEHPGSASPTRGASAMNIPHPRLEDYESYPVYSASDASANLLVGSPDQVQTLTTPRTTSNFLGVANSMPRPRPTVGSRSTSTPLIPRRRAMSTNQRTSGLMNLRISTPQPEHQWTLFGQLMENEGQLPTPRRRSQASRFGPEHDGSWESARSGLATARPRSNADPFLDMESVVEERERDDSPARKTIRAPSVHEVSGQHDYDSDVDSVSESESDSSNEPSPTYPETRAPSPWYSLNRIPPVPIAYRSILKCSIAYFIASLFTFSPYLSSFISDLVSYGPGPHTPFPSGHMVATIAVYFNPAKTKGAMIEADMFCIVGLLYAFFVCLTSMSMYWWLELSPGWEWLGDAVAILWIGVSMSAMAWAKVWMANPSFNTACSMTAIITFVVIVKEGGLHTLLQVSAIVLCGSLITNLVCYTIWPQSAIYNLQVNITKTLDSFSTVLTMLTDTFLLEGGVHKKSHLDKMQLAVENHQSSFTSLKKNLAEARTEWLHRGGGGDSSNSKVEETGKRAYEDAVDSLNRLGQHLNGLRSGTRLQYELTKAGVVKGRKRGRNANRPVELELSATHEDDEETAMLKSAAAMFGDLVDDLGPPLKALTTACTSSLKRLREAFEQSQSHRRNAFRQDDFDELVEGIERALVRFESTSNHAVLRLYRKSEATSSSRPQSVAGSVGRHSVYSVKGDENALLLGADNEHVFLVYFFIFTLQEFSREAVSLIDAISRVYRYEQDRLHRGPWWKQFYRGIGRIWKNWTVGSKSTTGMNTPKTPETGLTRRFSSYVISNIRHPVPSFPKVRPHAPNTVQTPPRDKLPLIGRIKQSLWAFGKRMSERDAKYAVKVGMAMAMLAAPAFFDNTRPIFVEYWGDWALISFFCVISPTIGATNYLGFQRVLCTLFGASVAAGVFTLFPDAPVILAIFGFLFSLPCFYVAIIHPRYLTASRFVLLTYNLSCLYCYNLRQKDVSVLSIAFHRALSVIAGVVWAAFVSRFWWPAEARRELGKALGEFCLNLGWLYTRLVASNSFAPEYRMDGDHEGNGEGNSLLSAPSESTKLNNSIKEFMAMELHLQIKLIELQGLLAQTQHEPRLKGPFPILLYRGVLTSLQTILDRLHSMRCVTTREEWYTSVRQDFVIPVNKERHEMVGNIILSFSILASAFRLKAPLPPYLPPVEKARQRLVDAIRKLDVVKNRDVKGSRQLLFFAYALTMKGVTEELESLGRTLQKAFGVIGETPEEFEALFMDPEEARRRIDFAA</sequence>
<accession>A0A369J6R4</accession>
<dbReference type="PRINTS" id="PR02047">
    <property type="entry name" value="BREFELDNASP4"/>
</dbReference>
<feature type="region of interest" description="Disordered" evidence="5">
    <location>
        <begin position="461"/>
        <end position="565"/>
    </location>
</feature>
<keyword evidence="4 6" id="KW-0472">Membrane</keyword>
<dbReference type="InterPro" id="IPR052430">
    <property type="entry name" value="IVT-Associated"/>
</dbReference>
<feature type="domain" description="Integral membrane bound transporter" evidence="8">
    <location>
        <begin position="1194"/>
        <end position="1315"/>
    </location>
</feature>
<dbReference type="InterPro" id="IPR018820">
    <property type="entry name" value="BRE4-related_DUF2421"/>
</dbReference>
<dbReference type="OrthoDB" id="68611at2759"/>
<dbReference type="InterPro" id="IPR023244">
    <property type="entry name" value="Brefeldin_A-sensitivity_4"/>
</dbReference>
<keyword evidence="10" id="KW-1185">Reference proteome</keyword>
<evidence type="ECO:0000256" key="2">
    <source>
        <dbReference type="ARBA" id="ARBA00022692"/>
    </source>
</evidence>
<dbReference type="Proteomes" id="UP000076154">
    <property type="component" value="Unassembled WGS sequence"/>
</dbReference>
<feature type="compositionally biased region" description="Basic and acidic residues" evidence="5">
    <location>
        <begin position="509"/>
        <end position="519"/>
    </location>
</feature>
<keyword evidence="2 6" id="KW-0812">Transmembrane</keyword>
<dbReference type="GO" id="GO:0020037">
    <property type="term" value="F:heme binding"/>
    <property type="evidence" value="ECO:0007669"/>
    <property type="project" value="InterPro"/>
</dbReference>
<comment type="caution">
    <text evidence="9">The sequence shown here is derived from an EMBL/GenBank/DDBJ whole genome shotgun (WGS) entry which is preliminary data.</text>
</comment>
<feature type="transmembrane region" description="Helical" evidence="6">
    <location>
        <begin position="12"/>
        <end position="29"/>
    </location>
</feature>
<dbReference type="GO" id="GO:0016020">
    <property type="term" value="C:membrane"/>
    <property type="evidence" value="ECO:0007669"/>
    <property type="project" value="UniProtKB-SubCell"/>
</dbReference>
<name>A0A369J6R4_HYPMA</name>
<dbReference type="STRING" id="39966.A0A369J6R4"/>
<dbReference type="InterPro" id="IPR036396">
    <property type="entry name" value="Cyt_P450_sf"/>
</dbReference>